<evidence type="ECO:0000313" key="3">
    <source>
        <dbReference type="Proteomes" id="UP000199648"/>
    </source>
</evidence>
<dbReference type="AlphaFoldDB" id="A0A1G5PRH0"/>
<gene>
    <name evidence="2" type="ORF">SAMN03097708_00706</name>
</gene>
<evidence type="ECO:0000313" key="2">
    <source>
        <dbReference type="EMBL" id="SCZ52245.1"/>
    </source>
</evidence>
<proteinExistence type="predicted"/>
<organism evidence="2 3">
    <name type="scientific">Thiohalomonas denitrificans</name>
    <dbReference type="NCBI Taxonomy" id="415747"/>
    <lineage>
        <taxon>Bacteria</taxon>
        <taxon>Pseudomonadati</taxon>
        <taxon>Pseudomonadota</taxon>
        <taxon>Gammaproteobacteria</taxon>
        <taxon>Thiohalomonadales</taxon>
        <taxon>Thiohalomonadaceae</taxon>
        <taxon>Thiohalomonas</taxon>
    </lineage>
</organism>
<keyword evidence="3" id="KW-1185">Reference proteome</keyword>
<protein>
    <submittedName>
        <fullName evidence="2">Uncharacterized protein</fullName>
    </submittedName>
</protein>
<feature type="signal peptide" evidence="1">
    <location>
        <begin position="1"/>
        <end position="31"/>
    </location>
</feature>
<dbReference type="STRING" id="415747.SAMN03097708_00706"/>
<dbReference type="EMBL" id="FMWD01000002">
    <property type="protein sequence ID" value="SCZ52245.1"/>
    <property type="molecule type" value="Genomic_DNA"/>
</dbReference>
<dbReference type="Proteomes" id="UP000199648">
    <property type="component" value="Unassembled WGS sequence"/>
</dbReference>
<keyword evidence="1" id="KW-0732">Signal</keyword>
<feature type="chain" id="PRO_5011562565" evidence="1">
    <location>
        <begin position="32"/>
        <end position="201"/>
    </location>
</feature>
<evidence type="ECO:0000256" key="1">
    <source>
        <dbReference type="SAM" id="SignalP"/>
    </source>
</evidence>
<reference evidence="2 3" key="1">
    <citation type="submission" date="2016-10" db="EMBL/GenBank/DDBJ databases">
        <authorList>
            <person name="de Groot N.N."/>
        </authorList>
    </citation>
    <scope>NUCLEOTIDE SEQUENCE [LARGE SCALE GENOMIC DNA]</scope>
    <source>
        <strain evidence="2 3">HLD2</strain>
    </source>
</reference>
<accession>A0A1G5PRH0</accession>
<sequence>MVEMVNTGKYLGFFIVLIAFALLLVSGQTNADQYAGQTIVFAPDKTNEKPVILSFQGKLYQRNATFERLQKRGAEPTREEMFVINLVETNRSGTEEQILSLWKPSERSAMRKQVSNPRMFNRNRSLYKNIKTSSFVAMVNYGDFVLSYVEHELRGAGPYLKMYPLFVSGKDVYLSNALMGDFFYEKIASQLGDYLASKKQK</sequence>
<name>A0A1G5PRH0_9GAMM</name>